<feature type="compositionally biased region" description="Polar residues" evidence="2">
    <location>
        <begin position="379"/>
        <end position="396"/>
    </location>
</feature>
<reference evidence="3 4" key="1">
    <citation type="journal article" date="2008" name="Science">
        <title>The Physcomitrella genome reveals evolutionary insights into the conquest of land by plants.</title>
        <authorList>
            <person name="Rensing S."/>
            <person name="Lang D."/>
            <person name="Zimmer A."/>
            <person name="Terry A."/>
            <person name="Salamov A."/>
            <person name="Shapiro H."/>
            <person name="Nishiyama T."/>
            <person name="Perroud P.-F."/>
            <person name="Lindquist E."/>
            <person name="Kamisugi Y."/>
            <person name="Tanahashi T."/>
            <person name="Sakakibara K."/>
            <person name="Fujita T."/>
            <person name="Oishi K."/>
            <person name="Shin-I T."/>
            <person name="Kuroki Y."/>
            <person name="Toyoda A."/>
            <person name="Suzuki Y."/>
            <person name="Hashimoto A."/>
            <person name="Yamaguchi K."/>
            <person name="Sugano A."/>
            <person name="Kohara Y."/>
            <person name="Fujiyama A."/>
            <person name="Anterola A."/>
            <person name="Aoki S."/>
            <person name="Ashton N."/>
            <person name="Barbazuk W.B."/>
            <person name="Barker E."/>
            <person name="Bennetzen J."/>
            <person name="Bezanilla M."/>
            <person name="Blankenship R."/>
            <person name="Cho S.H."/>
            <person name="Dutcher S."/>
            <person name="Estelle M."/>
            <person name="Fawcett J.A."/>
            <person name="Gundlach H."/>
            <person name="Hanada K."/>
            <person name="Heyl A."/>
            <person name="Hicks K.A."/>
            <person name="Hugh J."/>
            <person name="Lohr M."/>
            <person name="Mayer K."/>
            <person name="Melkozernov A."/>
            <person name="Murata T."/>
            <person name="Nelson D."/>
            <person name="Pils B."/>
            <person name="Prigge M."/>
            <person name="Reiss B."/>
            <person name="Renner T."/>
            <person name="Rombauts S."/>
            <person name="Rushton P."/>
            <person name="Sanderfoot A."/>
            <person name="Schween G."/>
            <person name="Shiu S.-H."/>
            <person name="Stueber K."/>
            <person name="Theodoulou F.L."/>
            <person name="Tu H."/>
            <person name="Van de Peer Y."/>
            <person name="Verrier P.J."/>
            <person name="Waters E."/>
            <person name="Wood A."/>
            <person name="Yang L."/>
            <person name="Cove D."/>
            <person name="Cuming A."/>
            <person name="Hasebe M."/>
            <person name="Lucas S."/>
            <person name="Mishler D.B."/>
            <person name="Reski R."/>
            <person name="Grigoriev I."/>
            <person name="Quatrano R.S."/>
            <person name="Boore J.L."/>
        </authorList>
    </citation>
    <scope>NUCLEOTIDE SEQUENCE [LARGE SCALE GENOMIC DNA]</scope>
    <source>
        <strain evidence="3 4">cv. Gransden 2004</strain>
    </source>
</reference>
<accession>A0A7I4BBI5</accession>
<dbReference type="GO" id="GO:0003712">
    <property type="term" value="F:transcription coregulator activity"/>
    <property type="evidence" value="ECO:0000318"/>
    <property type="project" value="GO_Central"/>
</dbReference>
<feature type="compositionally biased region" description="Polar residues" evidence="2">
    <location>
        <begin position="403"/>
        <end position="412"/>
    </location>
</feature>
<reference evidence="3" key="3">
    <citation type="submission" date="2020-12" db="UniProtKB">
        <authorList>
            <consortium name="EnsemblPlants"/>
        </authorList>
    </citation>
    <scope>IDENTIFICATION</scope>
</reference>
<feature type="coiled-coil region" evidence="1">
    <location>
        <begin position="213"/>
        <end position="264"/>
    </location>
</feature>
<feature type="compositionally biased region" description="Polar residues" evidence="2">
    <location>
        <begin position="110"/>
        <end position="122"/>
    </location>
</feature>
<dbReference type="InterPro" id="IPR029005">
    <property type="entry name" value="LIM-bd/SEUSS"/>
</dbReference>
<evidence type="ECO:0000313" key="4">
    <source>
        <dbReference type="Proteomes" id="UP000006727"/>
    </source>
</evidence>
<protein>
    <submittedName>
        <fullName evidence="3">Uncharacterized protein</fullName>
    </submittedName>
</protein>
<dbReference type="AlphaFoldDB" id="A0A7I4BBI5"/>
<dbReference type="InParanoid" id="A0A7I4BBI5"/>
<feature type="region of interest" description="Disordered" evidence="2">
    <location>
        <begin position="101"/>
        <end position="132"/>
    </location>
</feature>
<dbReference type="GO" id="GO:0000122">
    <property type="term" value="P:negative regulation of transcription by RNA polymerase II"/>
    <property type="evidence" value="ECO:0000318"/>
    <property type="project" value="GO_Central"/>
</dbReference>
<dbReference type="EnsemblPlants" id="Pp3c16_1990V3.1">
    <property type="protein sequence ID" value="Pp3c16_1990V3.1"/>
    <property type="gene ID" value="Pp3c16_1990"/>
</dbReference>
<dbReference type="EMBL" id="ABEU02000016">
    <property type="status" value="NOT_ANNOTATED_CDS"/>
    <property type="molecule type" value="Genomic_DNA"/>
</dbReference>
<evidence type="ECO:0000256" key="1">
    <source>
        <dbReference type="SAM" id="Coils"/>
    </source>
</evidence>
<keyword evidence="4" id="KW-1185">Reference proteome</keyword>
<dbReference type="Gramene" id="Pp3c16_1990V3.1">
    <property type="protein sequence ID" value="Pp3c16_1990V3.1"/>
    <property type="gene ID" value="Pp3c16_1990"/>
</dbReference>
<proteinExistence type="predicted"/>
<feature type="compositionally biased region" description="Low complexity" evidence="2">
    <location>
        <begin position="354"/>
        <end position="368"/>
    </location>
</feature>
<evidence type="ECO:0000256" key="2">
    <source>
        <dbReference type="SAM" id="MobiDB-lite"/>
    </source>
</evidence>
<dbReference type="PANTHER" id="PTHR10378">
    <property type="entry name" value="LIM DOMAIN-BINDING PROTEIN"/>
    <property type="match status" value="1"/>
</dbReference>
<organism evidence="3 4">
    <name type="scientific">Physcomitrium patens</name>
    <name type="common">Spreading-leaved earth moss</name>
    <name type="synonym">Physcomitrella patens</name>
    <dbReference type="NCBI Taxonomy" id="3218"/>
    <lineage>
        <taxon>Eukaryota</taxon>
        <taxon>Viridiplantae</taxon>
        <taxon>Streptophyta</taxon>
        <taxon>Embryophyta</taxon>
        <taxon>Bryophyta</taxon>
        <taxon>Bryophytina</taxon>
        <taxon>Bryopsida</taxon>
        <taxon>Funariidae</taxon>
        <taxon>Funariales</taxon>
        <taxon>Funariaceae</taxon>
        <taxon>Physcomitrium</taxon>
    </lineage>
</organism>
<name>A0A7I4BBI5_PHYPA</name>
<keyword evidence="1" id="KW-0175">Coiled coil</keyword>
<evidence type="ECO:0000313" key="3">
    <source>
        <dbReference type="EnsemblPlants" id="Pp3c16_1990V3.1"/>
    </source>
</evidence>
<reference evidence="3 4" key="2">
    <citation type="journal article" date="2018" name="Plant J.">
        <title>The Physcomitrella patens chromosome-scale assembly reveals moss genome structure and evolution.</title>
        <authorList>
            <person name="Lang D."/>
            <person name="Ullrich K.K."/>
            <person name="Murat F."/>
            <person name="Fuchs J."/>
            <person name="Jenkins J."/>
            <person name="Haas F.B."/>
            <person name="Piednoel M."/>
            <person name="Gundlach H."/>
            <person name="Van Bel M."/>
            <person name="Meyberg R."/>
            <person name="Vives C."/>
            <person name="Morata J."/>
            <person name="Symeonidi A."/>
            <person name="Hiss M."/>
            <person name="Muchero W."/>
            <person name="Kamisugi Y."/>
            <person name="Saleh O."/>
            <person name="Blanc G."/>
            <person name="Decker E.L."/>
            <person name="van Gessel N."/>
            <person name="Grimwood J."/>
            <person name="Hayes R.D."/>
            <person name="Graham S.W."/>
            <person name="Gunter L.E."/>
            <person name="McDaniel S.F."/>
            <person name="Hoernstein S.N.W."/>
            <person name="Larsson A."/>
            <person name="Li F.W."/>
            <person name="Perroud P.F."/>
            <person name="Phillips J."/>
            <person name="Ranjan P."/>
            <person name="Rokshar D.S."/>
            <person name="Rothfels C.J."/>
            <person name="Schneider L."/>
            <person name="Shu S."/>
            <person name="Stevenson D.W."/>
            <person name="Thummler F."/>
            <person name="Tillich M."/>
            <person name="Villarreal Aguilar J.C."/>
            <person name="Widiez T."/>
            <person name="Wong G.K."/>
            <person name="Wymore A."/>
            <person name="Zhang Y."/>
            <person name="Zimmer A.D."/>
            <person name="Quatrano R.S."/>
            <person name="Mayer K.F.X."/>
            <person name="Goodstein D."/>
            <person name="Casacuberta J.M."/>
            <person name="Vandepoele K."/>
            <person name="Reski R."/>
            <person name="Cuming A.C."/>
            <person name="Tuskan G.A."/>
            <person name="Maumus F."/>
            <person name="Salse J."/>
            <person name="Schmutz J."/>
            <person name="Rensing S.A."/>
        </authorList>
    </citation>
    <scope>NUCLEOTIDE SEQUENCE [LARGE SCALE GENOMIC DNA]</scope>
    <source>
        <strain evidence="3 4">cv. Gransden 2004</strain>
    </source>
</reference>
<dbReference type="Proteomes" id="UP000006727">
    <property type="component" value="Chromosome 16"/>
</dbReference>
<feature type="region of interest" description="Disordered" evidence="2">
    <location>
        <begin position="345"/>
        <end position="442"/>
    </location>
</feature>
<dbReference type="GO" id="GO:0005634">
    <property type="term" value="C:nucleus"/>
    <property type="evidence" value="ECO:0000318"/>
    <property type="project" value="GO_Central"/>
</dbReference>
<sequence length="573" mass="60629">MGLIRFRDGDGMCRDQRGGAAKAVQDQFDSGIQEELLFVDMPHECRLASGQTVLEYGKAIQESVFEQLRVVREGQLRIVFSAELKVDIVLGILCPESRGTASEKAHHTSSDQLVQISQKHQNSQSGGAGASGQDLQTNCHMFVASARQLAKNLEMPNVNELGYTKRYVRCLQISEVVNSMKDLIDYSRDNSFGPIASLHKFPRRSDGSSRSMLRNAQLRLLQEQQQRQEQVQQRQQELQQQQQLRQTDQQQQQQQQQRQAASQQQEDLDLQSLLAETNTTALSSLQQQFEEANQLESRAGDGLEEVISAPAETDSLSAFFPSNPLAALQTSLHDTLQSAANGGSVQNMVQSPLGSSSLHAQQQQQQVSGGRGGAGAVTLQASPTNSLSSFQNSFPSLSGGGASSYSRGEASSQQKVGGGGGGGALLQQQKAQGSHHGGPSNVVHNLLQEMMLNQQLSNNGNSMNQQGGGHVGVGGGVGSLGNGLNGNLTGSLAGSLGLNGLGQGRMLGLGGGMNSVHSIGGLVNNNHVGVTHSSSSIDSLMGNSASSVGIGGVGSNVAFLLWGTTTCEGWAAL</sequence>
<dbReference type="GO" id="GO:0045944">
    <property type="term" value="P:positive regulation of transcription by RNA polymerase II"/>
    <property type="evidence" value="ECO:0000318"/>
    <property type="project" value="GO_Central"/>
</dbReference>
<dbReference type="GO" id="GO:0005667">
    <property type="term" value="C:transcription regulator complex"/>
    <property type="evidence" value="ECO:0000318"/>
    <property type="project" value="GO_Central"/>
</dbReference>
<dbReference type="Pfam" id="PF01803">
    <property type="entry name" value="LIM_bind"/>
    <property type="match status" value="1"/>
</dbReference>